<name>A0A2J7PTF4_9NEOP</name>
<evidence type="ECO:0000256" key="9">
    <source>
        <dbReference type="PROSITE-ProRule" id="PRU00196"/>
    </source>
</evidence>
<evidence type="ECO:0000259" key="12">
    <source>
        <dbReference type="PROSITE" id="PS50038"/>
    </source>
</evidence>
<dbReference type="OrthoDB" id="5979691at2759"/>
<dbReference type="InterPro" id="IPR009003">
    <property type="entry name" value="Peptidase_S1_PA"/>
</dbReference>
<dbReference type="InterPro" id="IPR001314">
    <property type="entry name" value="Peptidase_S1A"/>
</dbReference>
<dbReference type="PROSITE" id="PS50240">
    <property type="entry name" value="TRYPSIN_DOM"/>
    <property type="match status" value="1"/>
</dbReference>
<reference evidence="15 16" key="1">
    <citation type="submission" date="2017-12" db="EMBL/GenBank/DDBJ databases">
        <title>Hemimetabolous genomes reveal molecular basis of termite eusociality.</title>
        <authorList>
            <person name="Harrison M.C."/>
            <person name="Jongepier E."/>
            <person name="Robertson H.M."/>
            <person name="Arning N."/>
            <person name="Bitard-Feildel T."/>
            <person name="Chao H."/>
            <person name="Childers C.P."/>
            <person name="Dinh H."/>
            <person name="Doddapaneni H."/>
            <person name="Dugan S."/>
            <person name="Gowin J."/>
            <person name="Greiner C."/>
            <person name="Han Y."/>
            <person name="Hu H."/>
            <person name="Hughes D.S.T."/>
            <person name="Huylmans A.-K."/>
            <person name="Kemena C."/>
            <person name="Kremer L.P.M."/>
            <person name="Lee S.L."/>
            <person name="Lopez-Ezquerra A."/>
            <person name="Mallet L."/>
            <person name="Monroy-Kuhn J.M."/>
            <person name="Moser A."/>
            <person name="Murali S.C."/>
            <person name="Muzny D.M."/>
            <person name="Otani S."/>
            <person name="Piulachs M.-D."/>
            <person name="Poelchau M."/>
            <person name="Qu J."/>
            <person name="Schaub F."/>
            <person name="Wada-Katsumata A."/>
            <person name="Worley K.C."/>
            <person name="Xie Q."/>
            <person name="Ylla G."/>
            <person name="Poulsen M."/>
            <person name="Gibbs R.A."/>
            <person name="Schal C."/>
            <person name="Richards S."/>
            <person name="Belles X."/>
            <person name="Korb J."/>
            <person name="Bornberg-Bauer E."/>
        </authorList>
    </citation>
    <scope>NUCLEOTIDE SEQUENCE [LARGE SCALE GENOMIC DNA]</scope>
    <source>
        <tissue evidence="15">Whole body</tissue>
    </source>
</reference>
<feature type="chain" id="PRO_5014387812" description="Atrial natriuretic peptide-converting enzyme" evidence="11">
    <location>
        <begin position="24"/>
        <end position="630"/>
    </location>
</feature>
<organism evidence="15 16">
    <name type="scientific">Cryptotermes secundus</name>
    <dbReference type="NCBI Taxonomy" id="105785"/>
    <lineage>
        <taxon>Eukaryota</taxon>
        <taxon>Metazoa</taxon>
        <taxon>Ecdysozoa</taxon>
        <taxon>Arthropoda</taxon>
        <taxon>Hexapoda</taxon>
        <taxon>Insecta</taxon>
        <taxon>Pterygota</taxon>
        <taxon>Neoptera</taxon>
        <taxon>Polyneoptera</taxon>
        <taxon>Dictyoptera</taxon>
        <taxon>Blattodea</taxon>
        <taxon>Blattoidea</taxon>
        <taxon>Termitoidae</taxon>
        <taxon>Kalotermitidae</taxon>
        <taxon>Cryptotermitinae</taxon>
        <taxon>Cryptotermes</taxon>
    </lineage>
</organism>
<evidence type="ECO:0000256" key="3">
    <source>
        <dbReference type="ARBA" id="ARBA00022801"/>
    </source>
</evidence>
<evidence type="ECO:0000259" key="14">
    <source>
        <dbReference type="PROSITE" id="PS50287"/>
    </source>
</evidence>
<dbReference type="PRINTS" id="PR00722">
    <property type="entry name" value="CHYMOTRYPSIN"/>
</dbReference>
<keyword evidence="3 10" id="KW-0378">Hydrolase</keyword>
<feature type="domain" description="SRCR" evidence="14">
    <location>
        <begin position="252"/>
        <end position="298"/>
    </location>
</feature>
<evidence type="ECO:0000256" key="11">
    <source>
        <dbReference type="SAM" id="SignalP"/>
    </source>
</evidence>
<feature type="disulfide bond" evidence="7">
    <location>
        <begin position="92"/>
        <end position="116"/>
    </location>
</feature>
<evidence type="ECO:0000256" key="8">
    <source>
        <dbReference type="PROSITE-ProRule" id="PRU00124"/>
    </source>
</evidence>
<dbReference type="Pfam" id="PF00089">
    <property type="entry name" value="Trypsin"/>
    <property type="match status" value="1"/>
</dbReference>
<evidence type="ECO:0000256" key="4">
    <source>
        <dbReference type="ARBA" id="ARBA00022825"/>
    </source>
</evidence>
<dbReference type="Gene3D" id="2.40.10.10">
    <property type="entry name" value="Trypsin-like serine proteases"/>
    <property type="match status" value="1"/>
</dbReference>
<dbReference type="SUPFAM" id="SSF56487">
    <property type="entry name" value="SRCR-like"/>
    <property type="match status" value="1"/>
</dbReference>
<evidence type="ECO:0000256" key="1">
    <source>
        <dbReference type="ARBA" id="ARBA00004162"/>
    </source>
</evidence>
<dbReference type="SMART" id="SM00020">
    <property type="entry name" value="Tryp_SPc"/>
    <property type="match status" value="1"/>
</dbReference>
<keyword evidence="6" id="KW-0325">Glycoprotein</keyword>
<dbReference type="Pfam" id="PF00057">
    <property type="entry name" value="Ldl_recept_a"/>
    <property type="match status" value="2"/>
</dbReference>
<comment type="subcellular location">
    <subcellularLocation>
        <location evidence="1">Cell membrane</location>
        <topology evidence="1">Single-pass membrane protein</topology>
    </subcellularLocation>
</comment>
<dbReference type="InterPro" id="IPR036055">
    <property type="entry name" value="LDL_receptor-like_sf"/>
</dbReference>
<comment type="caution">
    <text evidence="15">The sequence shown here is derived from an EMBL/GenBank/DDBJ whole genome shotgun (WGS) entry which is preliminary data.</text>
</comment>
<dbReference type="CDD" id="cd07066">
    <property type="entry name" value="CRD_FZ"/>
    <property type="match status" value="1"/>
</dbReference>
<dbReference type="PROSITE" id="PS50038">
    <property type="entry name" value="FZ"/>
    <property type="match status" value="1"/>
</dbReference>
<dbReference type="PROSITE" id="PS00134">
    <property type="entry name" value="TRYPSIN_HIS"/>
    <property type="match status" value="1"/>
</dbReference>
<dbReference type="Pfam" id="PF15494">
    <property type="entry name" value="SRCR_2"/>
    <property type="match status" value="1"/>
</dbReference>
<dbReference type="InterPro" id="IPR020067">
    <property type="entry name" value="Frizzled_dom"/>
</dbReference>
<dbReference type="InParanoid" id="A0A2J7PTF4"/>
<dbReference type="CDD" id="cd00190">
    <property type="entry name" value="Tryp_SPc"/>
    <property type="match status" value="1"/>
</dbReference>
<dbReference type="GO" id="GO:0004252">
    <property type="term" value="F:serine-type endopeptidase activity"/>
    <property type="evidence" value="ECO:0007669"/>
    <property type="project" value="InterPro"/>
</dbReference>
<dbReference type="InterPro" id="IPR036790">
    <property type="entry name" value="Frizzled_dom_sf"/>
</dbReference>
<feature type="domain" description="Peptidase S1" evidence="13">
    <location>
        <begin position="377"/>
        <end position="619"/>
    </location>
</feature>
<sequence length="630" mass="70738">MHTYLKLLSLFAGICLPVIVSFCQHHRIPYNFTMFPNYMGHFTQRDAQQELEVYDAVVDVRCYELAALFLCSVFVPKCGPTGQLVRPCRNLCYETKRRCGFFLDVFGLSLPEYLDCQLFPESPDPDVCVGHQEVIDAKIRAQQPVCNTGFQCDTRRCIPADWRCDGHVDCEDQSDELNCEQCAKVPPVLVSASQSMGTTFILLEMFSTFHVTLNKVFRAGMIHCGEKHCMARSHMCDGVEDCPWGQDERNCLRLSERMGDVGRGRLQVFHPEEQNWQSACITHWDSGSFANHICSQMGYLSANISKLIWKGGEKPLFPASSNSSSIFKLYKEKQTTLLKELRACPGGNSYPNIELSCSDYVCGKRRHSYNTRPSARIVGGVESAPGDWPFLAALLGGPEEIFYCAGVLISDQWVLTASHCVGNQSSQSNADGWTIQLGITRRHAHSYFGQKMKVQRVVPHPMYNMGVAHDNDVALFQLKSRVAFHEHLLPVCLPQPNHELAPGTLCTVIGWGKREDKDASEYEPAVNEVQVPVLNRDLCNVWLQHRDLNVTEGMICAGYAEGGKDACQGDSGGPLLCRDRDRWFVGGIVSWGIKCAHPHLPGVYAYVPKYVPWIKHQMALHSNDDRDLRS</sequence>
<evidence type="ECO:0000256" key="6">
    <source>
        <dbReference type="ARBA" id="ARBA00023180"/>
    </source>
</evidence>
<keyword evidence="16" id="KW-1185">Reference proteome</keyword>
<accession>A0A2J7PTF4</accession>
<dbReference type="InterPro" id="IPR018114">
    <property type="entry name" value="TRYPSIN_HIS"/>
</dbReference>
<dbReference type="Gene3D" id="4.10.400.10">
    <property type="entry name" value="Low-density Lipoprotein Receptor"/>
    <property type="match status" value="2"/>
</dbReference>
<evidence type="ECO:0000313" key="16">
    <source>
        <dbReference type="Proteomes" id="UP000235965"/>
    </source>
</evidence>
<dbReference type="GO" id="GO:0006508">
    <property type="term" value="P:proteolysis"/>
    <property type="evidence" value="ECO:0007669"/>
    <property type="project" value="UniProtKB-KW"/>
</dbReference>
<dbReference type="Gene3D" id="3.10.250.10">
    <property type="entry name" value="SRCR-like domain"/>
    <property type="match status" value="1"/>
</dbReference>
<dbReference type="AlphaFoldDB" id="A0A2J7PTF4"/>
<keyword evidence="4 10" id="KW-0720">Serine protease</keyword>
<keyword evidence="5 8" id="KW-1015">Disulfide bond</keyword>
<dbReference type="InterPro" id="IPR001190">
    <property type="entry name" value="SRCR"/>
</dbReference>
<evidence type="ECO:0000256" key="2">
    <source>
        <dbReference type="ARBA" id="ARBA00022670"/>
    </source>
</evidence>
<evidence type="ECO:0000313" key="15">
    <source>
        <dbReference type="EMBL" id="PNF19617.1"/>
    </source>
</evidence>
<dbReference type="PROSITE" id="PS50287">
    <property type="entry name" value="SRCR_2"/>
    <property type="match status" value="1"/>
</dbReference>
<evidence type="ECO:0000256" key="7">
    <source>
        <dbReference type="PROSITE-ProRule" id="PRU00090"/>
    </source>
</evidence>
<dbReference type="InterPro" id="IPR036772">
    <property type="entry name" value="SRCR-like_dom_sf"/>
</dbReference>
<dbReference type="InterPro" id="IPR001254">
    <property type="entry name" value="Trypsin_dom"/>
</dbReference>
<keyword evidence="11" id="KW-0732">Signal</keyword>
<feature type="signal peptide" evidence="11">
    <location>
        <begin position="1"/>
        <end position="23"/>
    </location>
</feature>
<dbReference type="InterPro" id="IPR043504">
    <property type="entry name" value="Peptidase_S1_PA_chymotrypsin"/>
</dbReference>
<dbReference type="SUPFAM" id="SSF50494">
    <property type="entry name" value="Trypsin-like serine proteases"/>
    <property type="match status" value="1"/>
</dbReference>
<evidence type="ECO:0000256" key="10">
    <source>
        <dbReference type="RuleBase" id="RU363034"/>
    </source>
</evidence>
<keyword evidence="2 10" id="KW-0645">Protease</keyword>
<dbReference type="SMART" id="SM00063">
    <property type="entry name" value="FRI"/>
    <property type="match status" value="1"/>
</dbReference>
<dbReference type="FunFam" id="2.40.10.10:FF:000003">
    <property type="entry name" value="Transmembrane serine protease 3"/>
    <property type="match status" value="1"/>
</dbReference>
<dbReference type="SUPFAM" id="SSF63501">
    <property type="entry name" value="Frizzled cysteine-rich domain"/>
    <property type="match status" value="1"/>
</dbReference>
<feature type="disulfide bond" evidence="8">
    <location>
        <begin position="224"/>
        <end position="242"/>
    </location>
</feature>
<dbReference type="PROSITE" id="PS50068">
    <property type="entry name" value="LDLRA_2"/>
    <property type="match status" value="2"/>
</dbReference>
<dbReference type="STRING" id="105785.A0A2J7PTF4"/>
<dbReference type="PROSITE" id="PS00135">
    <property type="entry name" value="TRYPSIN_SER"/>
    <property type="match status" value="1"/>
</dbReference>
<dbReference type="Gene3D" id="1.10.2000.10">
    <property type="entry name" value="Frizzled cysteine-rich domain"/>
    <property type="match status" value="1"/>
</dbReference>
<feature type="disulfide bond" evidence="8">
    <location>
        <begin position="164"/>
        <end position="179"/>
    </location>
</feature>
<dbReference type="Proteomes" id="UP000235965">
    <property type="component" value="Unassembled WGS sequence"/>
</dbReference>
<dbReference type="EMBL" id="NEVH01021574">
    <property type="protein sequence ID" value="PNF19617.1"/>
    <property type="molecule type" value="Genomic_DNA"/>
</dbReference>
<dbReference type="PANTHER" id="PTHR24252">
    <property type="entry name" value="ACROSIN-RELATED"/>
    <property type="match status" value="1"/>
</dbReference>
<proteinExistence type="predicted"/>
<comment type="caution">
    <text evidence="9">Lacks conserved residue(s) required for the propagation of feature annotation.</text>
</comment>
<dbReference type="PANTHER" id="PTHR24252:SF7">
    <property type="entry name" value="HYALIN"/>
    <property type="match status" value="1"/>
</dbReference>
<dbReference type="FunFam" id="1.10.2000.10:FF:000019">
    <property type="entry name" value="Corin, isoform B"/>
    <property type="match status" value="1"/>
</dbReference>
<dbReference type="GO" id="GO:0005886">
    <property type="term" value="C:plasma membrane"/>
    <property type="evidence" value="ECO:0007669"/>
    <property type="project" value="UniProtKB-SubCell"/>
</dbReference>
<dbReference type="InterPro" id="IPR002172">
    <property type="entry name" value="LDrepeatLR_classA_rpt"/>
</dbReference>
<gene>
    <name evidence="15" type="ORF">B7P43_G03230</name>
</gene>
<dbReference type="InterPro" id="IPR033116">
    <property type="entry name" value="TRYPSIN_SER"/>
</dbReference>
<dbReference type="SUPFAM" id="SSF57424">
    <property type="entry name" value="LDL receptor-like module"/>
    <property type="match status" value="2"/>
</dbReference>
<evidence type="ECO:0000259" key="13">
    <source>
        <dbReference type="PROSITE" id="PS50240"/>
    </source>
</evidence>
<protein>
    <recommendedName>
        <fullName evidence="17">Atrial natriuretic peptide-converting enzyme</fullName>
    </recommendedName>
</protein>
<dbReference type="CDD" id="cd00112">
    <property type="entry name" value="LDLa"/>
    <property type="match status" value="2"/>
</dbReference>
<dbReference type="SMART" id="SM00192">
    <property type="entry name" value="LDLa"/>
    <property type="match status" value="2"/>
</dbReference>
<feature type="disulfide bond" evidence="8">
    <location>
        <begin position="236"/>
        <end position="251"/>
    </location>
</feature>
<evidence type="ECO:0008006" key="17">
    <source>
        <dbReference type="Google" id="ProtNLM"/>
    </source>
</evidence>
<evidence type="ECO:0000256" key="5">
    <source>
        <dbReference type="ARBA" id="ARBA00023157"/>
    </source>
</evidence>
<dbReference type="Pfam" id="PF01392">
    <property type="entry name" value="Fz"/>
    <property type="match status" value="1"/>
</dbReference>
<feature type="disulfide bond" evidence="8">
    <location>
        <begin position="152"/>
        <end position="170"/>
    </location>
</feature>
<feature type="domain" description="FZ" evidence="12">
    <location>
        <begin position="10"/>
        <end position="131"/>
    </location>
</feature>